<keyword evidence="6" id="KW-0233">DNA recombination</keyword>
<keyword evidence="5" id="KW-0238">DNA-binding</keyword>
<dbReference type="InterPro" id="IPR001959">
    <property type="entry name" value="Transposase"/>
</dbReference>
<evidence type="ECO:0000313" key="10">
    <source>
        <dbReference type="EMBL" id="OAS88373.1"/>
    </source>
</evidence>
<evidence type="ECO:0000256" key="1">
    <source>
        <dbReference type="ARBA" id="ARBA00008761"/>
    </source>
</evidence>
<keyword evidence="4" id="KW-0862">Zinc</keyword>
<dbReference type="GO" id="GO:0032196">
    <property type="term" value="P:transposition"/>
    <property type="evidence" value="ECO:0007669"/>
    <property type="project" value="UniProtKB-KW"/>
</dbReference>
<dbReference type="GO" id="GO:0046872">
    <property type="term" value="F:metal ion binding"/>
    <property type="evidence" value="ECO:0007669"/>
    <property type="project" value="UniProtKB-KW"/>
</dbReference>
<evidence type="ECO:0008006" key="12">
    <source>
        <dbReference type="Google" id="ProtNLM"/>
    </source>
</evidence>
<dbReference type="AlphaFoldDB" id="A0A179T7G1"/>
<accession>A0A179T7G1</accession>
<dbReference type="InterPro" id="IPR010095">
    <property type="entry name" value="Cas12f1-like_TNB"/>
</dbReference>
<protein>
    <recommendedName>
        <fullName evidence="12">Transposase</fullName>
    </recommendedName>
</protein>
<dbReference type="NCBIfam" id="NF040570">
    <property type="entry name" value="guided_TnpB"/>
    <property type="match status" value="1"/>
</dbReference>
<feature type="domain" description="Probable transposase IS891/IS1136/IS1341" evidence="7">
    <location>
        <begin position="202"/>
        <end position="315"/>
    </location>
</feature>
<evidence type="ECO:0000256" key="5">
    <source>
        <dbReference type="ARBA" id="ARBA00023125"/>
    </source>
</evidence>
<comment type="similarity">
    <text evidence="1">In the C-terminal section; belongs to the transposase 35 family.</text>
</comment>
<dbReference type="Pfam" id="PF12323">
    <property type="entry name" value="HTH_OrfB_IS605"/>
    <property type="match status" value="1"/>
</dbReference>
<evidence type="ECO:0000313" key="11">
    <source>
        <dbReference type="Proteomes" id="UP000078534"/>
    </source>
</evidence>
<evidence type="ECO:0000256" key="3">
    <source>
        <dbReference type="ARBA" id="ARBA00022723"/>
    </source>
</evidence>
<feature type="domain" description="Transposase putative helix-turn-helix" evidence="9">
    <location>
        <begin position="24"/>
        <end position="65"/>
    </location>
</feature>
<dbReference type="Pfam" id="PF01385">
    <property type="entry name" value="OrfB_IS605"/>
    <property type="match status" value="1"/>
</dbReference>
<reference evidence="11" key="1">
    <citation type="submission" date="2016-04" db="EMBL/GenBank/DDBJ databases">
        <authorList>
            <person name="Lyu Z."/>
            <person name="Lyu W."/>
        </authorList>
    </citation>
    <scope>NUCLEOTIDE SEQUENCE [LARGE SCALE GENOMIC DNA]</scope>
    <source>
        <strain evidence="11">C44</strain>
    </source>
</reference>
<keyword evidence="11" id="KW-1185">Reference proteome</keyword>
<proteinExistence type="inferred from homology"/>
<evidence type="ECO:0000259" key="8">
    <source>
        <dbReference type="Pfam" id="PF07282"/>
    </source>
</evidence>
<evidence type="ECO:0000256" key="4">
    <source>
        <dbReference type="ARBA" id="ARBA00022833"/>
    </source>
</evidence>
<dbReference type="Proteomes" id="UP000078534">
    <property type="component" value="Unassembled WGS sequence"/>
</dbReference>
<keyword evidence="3" id="KW-0479">Metal-binding</keyword>
<dbReference type="NCBIfam" id="TIGR01766">
    <property type="entry name" value="IS200/IS605 family accessory protein TnpB-like domain"/>
    <property type="match status" value="1"/>
</dbReference>
<organism evidence="10 11">
    <name type="scientific">Metabacillus litoralis</name>
    <dbReference type="NCBI Taxonomy" id="152268"/>
    <lineage>
        <taxon>Bacteria</taxon>
        <taxon>Bacillati</taxon>
        <taxon>Bacillota</taxon>
        <taxon>Bacilli</taxon>
        <taxon>Bacillales</taxon>
        <taxon>Bacillaceae</taxon>
        <taxon>Metabacillus</taxon>
    </lineage>
</organism>
<dbReference type="EMBL" id="LWSG01000004">
    <property type="protein sequence ID" value="OAS88373.1"/>
    <property type="molecule type" value="Genomic_DNA"/>
</dbReference>
<evidence type="ECO:0000256" key="2">
    <source>
        <dbReference type="ARBA" id="ARBA00022578"/>
    </source>
</evidence>
<feature type="domain" description="Cas12f1-like TNB" evidence="8">
    <location>
        <begin position="327"/>
        <end position="394"/>
    </location>
</feature>
<evidence type="ECO:0000259" key="9">
    <source>
        <dbReference type="Pfam" id="PF12323"/>
    </source>
</evidence>
<gene>
    <name evidence="10" type="ORF">A6K24_16855</name>
</gene>
<evidence type="ECO:0000259" key="7">
    <source>
        <dbReference type="Pfam" id="PF01385"/>
    </source>
</evidence>
<dbReference type="Pfam" id="PF07282">
    <property type="entry name" value="Cas12f1-like_TNB"/>
    <property type="match status" value="1"/>
</dbReference>
<evidence type="ECO:0000256" key="6">
    <source>
        <dbReference type="ARBA" id="ARBA00023172"/>
    </source>
</evidence>
<name>A0A179T7G1_9BACI</name>
<dbReference type="OrthoDB" id="56768at2"/>
<dbReference type="GO" id="GO:0003677">
    <property type="term" value="F:DNA binding"/>
    <property type="evidence" value="ECO:0007669"/>
    <property type="project" value="UniProtKB-KW"/>
</dbReference>
<sequence length="406" mass="47078">MARKTVKQRNKELAKDGVQLHHYGFKMRAIATPEQLEKMYQFAGCARFAYNFYLNEKQEVYRKTGETLKYGEFKKAFNGLKDHPEFLWLKQTDKFVLECGMEQVEDAFDRFFKGQNKYPKFKSKHNSKQSFSTKSTNGNIKLDVENNQVKLPKIGWVKVKFSKKQRKLYQENGFNAQIKGATVSIHSSGQVHISMKLEEVIPMKQETDWSSISDDQIIGCDLGLTHFLIDSNGNKIDNPRYLKNDLYKLAKLQRQLKNKIKGSSNYKKLQKKIAKLHLKISNTRKDFLHQQSRKLVNENQVIVLEDLNVRGLIKNKKLARSISDVSWSMFVAFVSYKANWDGKKVVLIDRFFASSKQCNSCKSKNTLLSLSNRIWVCPNCGTEHDRDENSAKNIKEEGIRILQNLP</sequence>
<dbReference type="RefSeq" id="WP_083964486.1">
    <property type="nucleotide sequence ID" value="NZ_LWSG01000004.1"/>
</dbReference>
<keyword evidence="2" id="KW-0815">Transposition</keyword>
<comment type="caution">
    <text evidence="10">The sequence shown here is derived from an EMBL/GenBank/DDBJ whole genome shotgun (WGS) entry which is preliminary data.</text>
</comment>
<dbReference type="GO" id="GO:0006310">
    <property type="term" value="P:DNA recombination"/>
    <property type="evidence" value="ECO:0007669"/>
    <property type="project" value="UniProtKB-KW"/>
</dbReference>
<dbReference type="InterPro" id="IPR021027">
    <property type="entry name" value="Transposase_put_HTH"/>
</dbReference>